<dbReference type="EMBL" id="FNIM01000010">
    <property type="protein sequence ID" value="SDN69281.1"/>
    <property type="molecule type" value="Genomic_DNA"/>
</dbReference>
<proteinExistence type="predicted"/>
<reference evidence="4" key="1">
    <citation type="submission" date="2016-10" db="EMBL/GenBank/DDBJ databases">
        <authorList>
            <person name="Varghese N."/>
            <person name="Submissions S."/>
        </authorList>
    </citation>
    <scope>NUCLEOTIDE SEQUENCE [LARGE SCALE GENOMIC DNA]</scope>
    <source>
        <strain evidence="4">DSM 27982</strain>
    </source>
</reference>
<feature type="compositionally biased region" description="Basic and acidic residues" evidence="1">
    <location>
        <begin position="28"/>
        <end position="43"/>
    </location>
</feature>
<evidence type="ECO:0000313" key="3">
    <source>
        <dbReference type="EMBL" id="SDN69281.1"/>
    </source>
</evidence>
<feature type="transmembrane region" description="Helical" evidence="2">
    <location>
        <begin position="223"/>
        <end position="242"/>
    </location>
</feature>
<evidence type="ECO:0000313" key="4">
    <source>
        <dbReference type="Proteomes" id="UP000198541"/>
    </source>
</evidence>
<feature type="region of interest" description="Disordered" evidence="1">
    <location>
        <begin position="1"/>
        <end position="53"/>
    </location>
</feature>
<evidence type="ECO:0000256" key="2">
    <source>
        <dbReference type="SAM" id="Phobius"/>
    </source>
</evidence>
<keyword evidence="2" id="KW-1133">Transmembrane helix</keyword>
<sequence length="310" mass="32926">MSTTALSETASTTPPTSSGEQPDVASSELRRGDRSPRRADAARPADPSGRRQTFGRAVHAEWVKVRSLRSTWITSFIAIGITVLLGAGIAIGYASSPEFADRAADAIISGNQFGQIVVAVLGALIITGEYSSGQIRSSLAAVPHRGRLLVAKAIVVGVLAFVIGALSTLLAWAASAPFMNGHAASLADPEYLGFVWGTGLSFAGIALMSLGLGFLLRSTAGAITLAMTLMFVIDLPISLMAMKWDWAARLQGFEPLQTAVAVYDPFQHMVTWGQADSIYFMQQWQAALVFGAWAIVPLALGWLLFARRDA</sequence>
<dbReference type="Proteomes" id="UP000198541">
    <property type="component" value="Unassembled WGS sequence"/>
</dbReference>
<protein>
    <submittedName>
        <fullName evidence="3">ABC-2 type transport system permease protein</fullName>
    </submittedName>
</protein>
<dbReference type="STRING" id="332524.SAMN04487766_10930"/>
<feature type="transmembrane region" description="Helical" evidence="2">
    <location>
        <begin position="194"/>
        <end position="216"/>
    </location>
</feature>
<feature type="transmembrane region" description="Helical" evidence="2">
    <location>
        <begin position="149"/>
        <end position="174"/>
    </location>
</feature>
<dbReference type="GO" id="GO:0005886">
    <property type="term" value="C:plasma membrane"/>
    <property type="evidence" value="ECO:0007669"/>
    <property type="project" value="UniProtKB-SubCell"/>
</dbReference>
<feature type="compositionally biased region" description="Low complexity" evidence="1">
    <location>
        <begin position="1"/>
        <end position="18"/>
    </location>
</feature>
<gene>
    <name evidence="3" type="ORF">SAMN05216355_11083</name>
</gene>
<feature type="transmembrane region" description="Helical" evidence="2">
    <location>
        <begin position="72"/>
        <end position="94"/>
    </location>
</feature>
<organism evidence="3 4">
    <name type="scientific">Actinomyces ruminicola</name>
    <dbReference type="NCBI Taxonomy" id="332524"/>
    <lineage>
        <taxon>Bacteria</taxon>
        <taxon>Bacillati</taxon>
        <taxon>Actinomycetota</taxon>
        <taxon>Actinomycetes</taxon>
        <taxon>Actinomycetales</taxon>
        <taxon>Actinomycetaceae</taxon>
        <taxon>Actinomyces</taxon>
    </lineage>
</organism>
<dbReference type="GO" id="GO:0140359">
    <property type="term" value="F:ABC-type transporter activity"/>
    <property type="evidence" value="ECO:0007669"/>
    <property type="project" value="InterPro"/>
</dbReference>
<keyword evidence="2" id="KW-0812">Transmembrane</keyword>
<dbReference type="PANTHER" id="PTHR37305">
    <property type="entry name" value="INTEGRAL MEMBRANE PROTEIN-RELATED"/>
    <property type="match status" value="1"/>
</dbReference>
<dbReference type="PANTHER" id="PTHR37305:SF1">
    <property type="entry name" value="MEMBRANE PROTEIN"/>
    <property type="match status" value="1"/>
</dbReference>
<dbReference type="Pfam" id="PF12679">
    <property type="entry name" value="ABC2_membrane_2"/>
    <property type="match status" value="1"/>
</dbReference>
<dbReference type="AlphaFoldDB" id="A0A1H0DGZ7"/>
<dbReference type="RefSeq" id="WP_092536709.1">
    <property type="nucleotide sequence ID" value="NZ_FNIM01000010.1"/>
</dbReference>
<feature type="transmembrane region" description="Helical" evidence="2">
    <location>
        <begin position="106"/>
        <end position="128"/>
    </location>
</feature>
<keyword evidence="2" id="KW-0472">Membrane</keyword>
<feature type="transmembrane region" description="Helical" evidence="2">
    <location>
        <begin position="284"/>
        <end position="305"/>
    </location>
</feature>
<keyword evidence="4" id="KW-1185">Reference proteome</keyword>
<accession>A0A1H0DGZ7</accession>
<name>A0A1H0DGZ7_9ACTO</name>
<evidence type="ECO:0000256" key="1">
    <source>
        <dbReference type="SAM" id="MobiDB-lite"/>
    </source>
</evidence>